<protein>
    <submittedName>
        <fullName evidence="3">Uncharacterized protein</fullName>
    </submittedName>
</protein>
<sequence length="96" mass="10816">MPIGAPSHCTHEEKPEPEGQDAPPTVCVGAPPRHCLLMRSYSRWSRPLTVETIGCSARQLRKLTRGEEFMYALDMQKKIVVRAAITYEAKFPLTTM</sequence>
<dbReference type="AlphaFoldDB" id="A0A7I4Z523"/>
<organism evidence="2 3">
    <name type="scientific">Haemonchus contortus</name>
    <name type="common">Barber pole worm</name>
    <dbReference type="NCBI Taxonomy" id="6289"/>
    <lineage>
        <taxon>Eukaryota</taxon>
        <taxon>Metazoa</taxon>
        <taxon>Ecdysozoa</taxon>
        <taxon>Nematoda</taxon>
        <taxon>Chromadorea</taxon>
        <taxon>Rhabditida</taxon>
        <taxon>Rhabditina</taxon>
        <taxon>Rhabditomorpha</taxon>
        <taxon>Strongyloidea</taxon>
        <taxon>Trichostrongylidae</taxon>
        <taxon>Haemonchus</taxon>
    </lineage>
</organism>
<dbReference type="WBParaSite" id="HCON_00173660-00001">
    <property type="protein sequence ID" value="HCON_00173660-00001"/>
    <property type="gene ID" value="HCON_00173660"/>
</dbReference>
<feature type="region of interest" description="Disordered" evidence="1">
    <location>
        <begin position="1"/>
        <end position="25"/>
    </location>
</feature>
<name>A0A7I4Z523_HAECO</name>
<reference evidence="3" key="1">
    <citation type="submission" date="2020-12" db="UniProtKB">
        <authorList>
            <consortium name="WormBaseParasite"/>
        </authorList>
    </citation>
    <scope>IDENTIFICATION</scope>
    <source>
        <strain evidence="3">MHco3</strain>
    </source>
</reference>
<dbReference type="Proteomes" id="UP000025227">
    <property type="component" value="Unplaced"/>
</dbReference>
<proteinExistence type="predicted"/>
<evidence type="ECO:0000313" key="2">
    <source>
        <dbReference type="Proteomes" id="UP000025227"/>
    </source>
</evidence>
<evidence type="ECO:0000313" key="3">
    <source>
        <dbReference type="WBParaSite" id="HCON_00173660-00001"/>
    </source>
</evidence>
<evidence type="ECO:0000256" key="1">
    <source>
        <dbReference type="SAM" id="MobiDB-lite"/>
    </source>
</evidence>
<accession>A0A7I4Z523</accession>
<keyword evidence="2" id="KW-1185">Reference proteome</keyword>